<evidence type="ECO:0000256" key="5">
    <source>
        <dbReference type="ARBA" id="ARBA00022989"/>
    </source>
</evidence>
<dbReference type="InterPro" id="IPR003593">
    <property type="entry name" value="AAA+_ATPase"/>
</dbReference>
<organism evidence="10 11">
    <name type="scientific">Myroides odoratimimus CIP 101113</name>
    <dbReference type="NCBI Taxonomy" id="883154"/>
    <lineage>
        <taxon>Bacteria</taxon>
        <taxon>Pseudomonadati</taxon>
        <taxon>Bacteroidota</taxon>
        <taxon>Flavobacteriia</taxon>
        <taxon>Flavobacteriales</taxon>
        <taxon>Flavobacteriaceae</taxon>
        <taxon>Myroides</taxon>
    </lineage>
</organism>
<dbReference type="InterPro" id="IPR011527">
    <property type="entry name" value="ABC1_TM_dom"/>
</dbReference>
<evidence type="ECO:0000256" key="4">
    <source>
        <dbReference type="ARBA" id="ARBA00022840"/>
    </source>
</evidence>
<evidence type="ECO:0000256" key="3">
    <source>
        <dbReference type="ARBA" id="ARBA00022741"/>
    </source>
</evidence>
<dbReference type="InterPro" id="IPR003439">
    <property type="entry name" value="ABC_transporter-like_ATP-bd"/>
</dbReference>
<dbReference type="PROSITE" id="PS00211">
    <property type="entry name" value="ABC_TRANSPORTER_1"/>
    <property type="match status" value="1"/>
</dbReference>
<dbReference type="PROSITE" id="PS50929">
    <property type="entry name" value="ABC_TM1F"/>
    <property type="match status" value="1"/>
</dbReference>
<gene>
    <name evidence="10" type="ORF">HMPREF9715_02136</name>
</gene>
<protein>
    <recommendedName>
        <fullName evidence="12">ABC transporter ATP-binding protein</fullName>
    </recommendedName>
</protein>
<dbReference type="FunFam" id="3.40.50.300:FF:000218">
    <property type="entry name" value="Multidrug ABC transporter ATP-binding protein"/>
    <property type="match status" value="1"/>
</dbReference>
<dbReference type="InterPro" id="IPR039421">
    <property type="entry name" value="Type_1_exporter"/>
</dbReference>
<feature type="domain" description="ABC transmembrane type-1" evidence="9">
    <location>
        <begin position="22"/>
        <end position="314"/>
    </location>
</feature>
<evidence type="ECO:0000259" key="9">
    <source>
        <dbReference type="PROSITE" id="PS50929"/>
    </source>
</evidence>
<dbReference type="PROSITE" id="PS50893">
    <property type="entry name" value="ABC_TRANSPORTER_2"/>
    <property type="match status" value="1"/>
</dbReference>
<dbReference type="InterPro" id="IPR027417">
    <property type="entry name" value="P-loop_NTPase"/>
</dbReference>
<dbReference type="Proteomes" id="UP000004834">
    <property type="component" value="Unassembled WGS sequence"/>
</dbReference>
<dbReference type="Pfam" id="PF00005">
    <property type="entry name" value="ABC_tran"/>
    <property type="match status" value="1"/>
</dbReference>
<evidence type="ECO:0000259" key="8">
    <source>
        <dbReference type="PROSITE" id="PS50893"/>
    </source>
</evidence>
<reference evidence="10 11" key="1">
    <citation type="submission" date="2011-11" db="EMBL/GenBank/DDBJ databases">
        <title>The Genome Sequence of Myroides odoratimimus CIP 101113.</title>
        <authorList>
            <person name="Earl A."/>
            <person name="Ward D."/>
            <person name="Feldgarden M."/>
            <person name="Gevers D."/>
            <person name="Huys G."/>
            <person name="Young S.K."/>
            <person name="Zeng Q."/>
            <person name="Gargeya S."/>
            <person name="Fitzgerald M."/>
            <person name="Haas B."/>
            <person name="Abouelleil A."/>
            <person name="Alvarado L."/>
            <person name="Arachchi H.M."/>
            <person name="Berlin A."/>
            <person name="Brown A."/>
            <person name="Chapman S.B."/>
            <person name="Chen Z."/>
            <person name="Dunbar C."/>
            <person name="Freedman E."/>
            <person name="Gearin G."/>
            <person name="Goldberg J."/>
            <person name="Griggs A."/>
            <person name="Gujja S."/>
            <person name="Heiman D."/>
            <person name="Howarth C."/>
            <person name="Larson L."/>
            <person name="Lui A."/>
            <person name="MacDonald P.J.P."/>
            <person name="Montmayeur A."/>
            <person name="Murphy C."/>
            <person name="Neiman D."/>
            <person name="Pearson M."/>
            <person name="Priest M."/>
            <person name="Roberts A."/>
            <person name="Saif S."/>
            <person name="Shea T."/>
            <person name="Shenoy N."/>
            <person name="Sisk P."/>
            <person name="Stolte C."/>
            <person name="Sykes S."/>
            <person name="Wortman J."/>
            <person name="Nusbaum C."/>
            <person name="Birren B."/>
        </authorList>
    </citation>
    <scope>NUCLEOTIDE SEQUENCE [LARGE SCALE GENOMIC DNA]</scope>
    <source>
        <strain evidence="10 11">CIP 101113</strain>
    </source>
</reference>
<dbReference type="SUPFAM" id="SSF52540">
    <property type="entry name" value="P-loop containing nucleoside triphosphate hydrolases"/>
    <property type="match status" value="1"/>
</dbReference>
<feature type="domain" description="ABC transporter" evidence="8">
    <location>
        <begin position="347"/>
        <end position="577"/>
    </location>
</feature>
<keyword evidence="5 7" id="KW-1133">Transmembrane helix</keyword>
<evidence type="ECO:0000313" key="10">
    <source>
        <dbReference type="EMBL" id="EHO11052.1"/>
    </source>
</evidence>
<dbReference type="GO" id="GO:0016887">
    <property type="term" value="F:ATP hydrolysis activity"/>
    <property type="evidence" value="ECO:0007669"/>
    <property type="project" value="InterPro"/>
</dbReference>
<dbReference type="Pfam" id="PF00664">
    <property type="entry name" value="ABC_membrane"/>
    <property type="match status" value="1"/>
</dbReference>
<dbReference type="SUPFAM" id="SSF90123">
    <property type="entry name" value="ABC transporter transmembrane region"/>
    <property type="match status" value="1"/>
</dbReference>
<name>A0AAV3F2L3_9FLAO</name>
<sequence>MSLIKILKQIKPFVMPYKRLIIGTLVLTAVGSFAVQVNALIIRSMVDTLNDVVSGVKDLAWGYKMLVFSTVVLIVKEILNAFIQFGQKFFGEKLRIYVSRDISQLVVTKILTYRMAFYTSDENDSGKLQTRIDQGVGSITRLIQNFFIDILPLFANAIVALVFIYTANVYVGIVSTAMIPLYFYVSQLQASKLKGFRRKMRSYRENKNNGIISLINSITVIKSFVREPLEAEKHEEIQYDMTENQLQTRRMSFVFDAVKGFIEQFGLVVIILMTAYFVLKGEMTVGAIMFHVLLFNNVTAPIRQLHRIYDDVNDAMIYSETFFEIINADHEVETTGTYVPTEIKGRIEIKNVSFDYPNGTSALKEVSMTIEPNQTTALVGLSGAGKSTVINLLDKFYAPTSGQILLDGVDLREYDTKELRKHIGLVLQKNHIFQGSIAENIRYGNPHATMEEVELAAQKAYVHEQIIDLPQGYESDARLLSGGQQQRIAIARLFLKDPAIIFLDEPTASLDAIATEQIKKSLDAIKENRTVIIVSHSISQIIDAHDIVVMEKGRVVENGKHEELYENKNTYYEIFSAMANSLNLEKISQTLHQD</sequence>
<dbReference type="PANTHER" id="PTHR43394:SF1">
    <property type="entry name" value="ATP-BINDING CASSETTE SUB-FAMILY B MEMBER 10, MITOCHONDRIAL"/>
    <property type="match status" value="1"/>
</dbReference>
<dbReference type="InterPro" id="IPR036640">
    <property type="entry name" value="ABC1_TM_sf"/>
</dbReference>
<dbReference type="EMBL" id="AGEE01000023">
    <property type="protein sequence ID" value="EHO11052.1"/>
    <property type="molecule type" value="Genomic_DNA"/>
</dbReference>
<keyword evidence="6 7" id="KW-0472">Membrane</keyword>
<dbReference type="GO" id="GO:0005524">
    <property type="term" value="F:ATP binding"/>
    <property type="evidence" value="ECO:0007669"/>
    <property type="project" value="UniProtKB-KW"/>
</dbReference>
<dbReference type="GO" id="GO:0015421">
    <property type="term" value="F:ABC-type oligopeptide transporter activity"/>
    <property type="evidence" value="ECO:0007669"/>
    <property type="project" value="TreeGrafter"/>
</dbReference>
<dbReference type="RefSeq" id="WP_006263748.1">
    <property type="nucleotide sequence ID" value="NZ_JH590837.1"/>
</dbReference>
<proteinExistence type="predicted"/>
<evidence type="ECO:0000313" key="11">
    <source>
        <dbReference type="Proteomes" id="UP000004834"/>
    </source>
</evidence>
<dbReference type="SMART" id="SM00382">
    <property type="entry name" value="AAA"/>
    <property type="match status" value="1"/>
</dbReference>
<keyword evidence="4" id="KW-0067">ATP-binding</keyword>
<keyword evidence="2 7" id="KW-0812">Transmembrane</keyword>
<evidence type="ECO:0000256" key="1">
    <source>
        <dbReference type="ARBA" id="ARBA00004651"/>
    </source>
</evidence>
<evidence type="ECO:0000256" key="7">
    <source>
        <dbReference type="SAM" id="Phobius"/>
    </source>
</evidence>
<feature type="transmembrane region" description="Helical" evidence="7">
    <location>
        <begin position="20"/>
        <end position="41"/>
    </location>
</feature>
<dbReference type="Gene3D" id="1.20.1560.10">
    <property type="entry name" value="ABC transporter type 1, transmembrane domain"/>
    <property type="match status" value="1"/>
</dbReference>
<feature type="transmembrane region" description="Helical" evidence="7">
    <location>
        <begin position="146"/>
        <end position="164"/>
    </location>
</feature>
<dbReference type="AlphaFoldDB" id="A0AAV3F2L3"/>
<feature type="transmembrane region" description="Helical" evidence="7">
    <location>
        <begin position="261"/>
        <end position="279"/>
    </location>
</feature>
<accession>A0AAV3F2L3</accession>
<comment type="caution">
    <text evidence="10">The sequence shown here is derived from an EMBL/GenBank/DDBJ whole genome shotgun (WGS) entry which is preliminary data.</text>
</comment>
<dbReference type="Gene3D" id="3.40.50.300">
    <property type="entry name" value="P-loop containing nucleotide triphosphate hydrolases"/>
    <property type="match status" value="1"/>
</dbReference>
<dbReference type="CDD" id="cd07346">
    <property type="entry name" value="ABC_6TM_exporters"/>
    <property type="match status" value="1"/>
</dbReference>
<feature type="transmembrane region" description="Helical" evidence="7">
    <location>
        <begin position="61"/>
        <end position="83"/>
    </location>
</feature>
<keyword evidence="3" id="KW-0547">Nucleotide-binding</keyword>
<dbReference type="InterPro" id="IPR017871">
    <property type="entry name" value="ABC_transporter-like_CS"/>
</dbReference>
<evidence type="ECO:0000256" key="2">
    <source>
        <dbReference type="ARBA" id="ARBA00022692"/>
    </source>
</evidence>
<evidence type="ECO:0000256" key="6">
    <source>
        <dbReference type="ARBA" id="ARBA00023136"/>
    </source>
</evidence>
<dbReference type="GO" id="GO:0005886">
    <property type="term" value="C:plasma membrane"/>
    <property type="evidence" value="ECO:0007669"/>
    <property type="project" value="UniProtKB-SubCell"/>
</dbReference>
<evidence type="ECO:0008006" key="12">
    <source>
        <dbReference type="Google" id="ProtNLM"/>
    </source>
</evidence>
<comment type="subcellular location">
    <subcellularLocation>
        <location evidence="1">Cell membrane</location>
        <topology evidence="1">Multi-pass membrane protein</topology>
    </subcellularLocation>
</comment>
<feature type="transmembrane region" description="Helical" evidence="7">
    <location>
        <begin position="170"/>
        <end position="188"/>
    </location>
</feature>
<dbReference type="PANTHER" id="PTHR43394">
    <property type="entry name" value="ATP-DEPENDENT PERMEASE MDL1, MITOCHONDRIAL"/>
    <property type="match status" value="1"/>
</dbReference>